<organism evidence="2">
    <name type="scientific">Culex pipiens</name>
    <name type="common">House mosquito</name>
    <dbReference type="NCBI Taxonomy" id="7175"/>
    <lineage>
        <taxon>Eukaryota</taxon>
        <taxon>Metazoa</taxon>
        <taxon>Ecdysozoa</taxon>
        <taxon>Arthropoda</taxon>
        <taxon>Hexapoda</taxon>
        <taxon>Insecta</taxon>
        <taxon>Pterygota</taxon>
        <taxon>Neoptera</taxon>
        <taxon>Endopterygota</taxon>
        <taxon>Diptera</taxon>
        <taxon>Nematocera</taxon>
        <taxon>Culicoidea</taxon>
        <taxon>Culicidae</taxon>
        <taxon>Culicinae</taxon>
        <taxon>Culicini</taxon>
        <taxon>Culex</taxon>
        <taxon>Culex</taxon>
    </lineage>
</organism>
<evidence type="ECO:0000256" key="1">
    <source>
        <dbReference type="SAM" id="MobiDB-lite"/>
    </source>
</evidence>
<reference evidence="2" key="1">
    <citation type="submission" date="2021-05" db="EMBL/GenBank/DDBJ databases">
        <authorList>
            <person name="Alioto T."/>
            <person name="Alioto T."/>
            <person name="Gomez Garrido J."/>
        </authorList>
    </citation>
    <scope>NUCLEOTIDE SEQUENCE</scope>
</reference>
<dbReference type="EMBL" id="HBUE01076824">
    <property type="protein sequence ID" value="CAG6475543.1"/>
    <property type="molecule type" value="Transcribed_RNA"/>
</dbReference>
<sequence>MTKIYSTKTSTYPEHTQLLSSLFSNEFSDKFPVPVSHWWKTKPKRATSKPNQPWCSGVCEENHSTRKFKYEQLMANPCGLRHNTQGWPNLGPEPNRFESTHPKCFQ</sequence>
<accession>A0A8D8FM92</accession>
<proteinExistence type="predicted"/>
<name>A0A8D8FM92_CULPI</name>
<feature type="region of interest" description="Disordered" evidence="1">
    <location>
        <begin position="86"/>
        <end position="106"/>
    </location>
</feature>
<feature type="compositionally biased region" description="Basic and acidic residues" evidence="1">
    <location>
        <begin position="95"/>
        <end position="106"/>
    </location>
</feature>
<evidence type="ECO:0000313" key="2">
    <source>
        <dbReference type="EMBL" id="CAG6475543.1"/>
    </source>
</evidence>
<dbReference type="AlphaFoldDB" id="A0A8D8FM92"/>
<protein>
    <submittedName>
        <fullName evidence="2">(northern house mosquito) hypothetical protein</fullName>
    </submittedName>
</protein>